<evidence type="ECO:0000256" key="2">
    <source>
        <dbReference type="SAM" id="MobiDB-lite"/>
    </source>
</evidence>
<dbReference type="SMART" id="SM00903">
    <property type="entry name" value="Flavin_Reduct"/>
    <property type="match status" value="1"/>
</dbReference>
<dbReference type="Proteomes" id="UP000807469">
    <property type="component" value="Unassembled WGS sequence"/>
</dbReference>
<dbReference type="AlphaFoldDB" id="A0A9P6CQ72"/>
<sequence length="349" mass="38261">MSRTVIRKQCRSLSGALPSFSTLLHDNTSRAPHCKTAHRDRQSTPRRLAHSARAQARSEHGRHPTLASDADFHGTKKLKEDLRHLLRDIAQPVAVVTSFMPPNERAASSTTASVSGSKTPAISALHDEYRKEHSQDASGSKYHGATLSSFTSIAMDPYPLVAFALRIPSRMATTLSSLALSTLPSSSSAIPHQTNAQRDFTSHMVINFLSASQASAAITFSRPDLYPTPFVSGSQSEQLEYTLSADGLPILQGVVGALSCKLVGGPIPLHDLDYFSSGPRVKPKQPVLNEGDVASELFIARIVRVEDVRSLDAGTEQEERERTLPLVYHRRSYTSCHPRPSRIYDKKRE</sequence>
<evidence type="ECO:0000313" key="5">
    <source>
        <dbReference type="Proteomes" id="UP000807469"/>
    </source>
</evidence>
<dbReference type="GO" id="GO:0010181">
    <property type="term" value="F:FMN binding"/>
    <property type="evidence" value="ECO:0007669"/>
    <property type="project" value="InterPro"/>
</dbReference>
<proteinExistence type="predicted"/>
<dbReference type="GO" id="GO:0042602">
    <property type="term" value="F:riboflavin reductase (NADPH) activity"/>
    <property type="evidence" value="ECO:0007669"/>
    <property type="project" value="TreeGrafter"/>
</dbReference>
<protein>
    <recommendedName>
        <fullName evidence="3">Flavin reductase like domain-containing protein</fullName>
    </recommendedName>
</protein>
<organism evidence="4 5">
    <name type="scientific">Pholiota conissans</name>
    <dbReference type="NCBI Taxonomy" id="109636"/>
    <lineage>
        <taxon>Eukaryota</taxon>
        <taxon>Fungi</taxon>
        <taxon>Dikarya</taxon>
        <taxon>Basidiomycota</taxon>
        <taxon>Agaricomycotina</taxon>
        <taxon>Agaricomycetes</taxon>
        <taxon>Agaricomycetidae</taxon>
        <taxon>Agaricales</taxon>
        <taxon>Agaricineae</taxon>
        <taxon>Strophariaceae</taxon>
        <taxon>Pholiota</taxon>
    </lineage>
</organism>
<dbReference type="InterPro" id="IPR012349">
    <property type="entry name" value="Split_barrel_FMN-bd"/>
</dbReference>
<comment type="caution">
    <text evidence="4">The sequence shown here is derived from an EMBL/GenBank/DDBJ whole genome shotgun (WGS) entry which is preliminary data.</text>
</comment>
<dbReference type="Pfam" id="PF01613">
    <property type="entry name" value="Flavin_Reduct"/>
    <property type="match status" value="1"/>
</dbReference>
<dbReference type="InterPro" id="IPR002563">
    <property type="entry name" value="Flavin_Rdtase-like_dom"/>
</dbReference>
<evidence type="ECO:0000256" key="1">
    <source>
        <dbReference type="ARBA" id="ARBA00023002"/>
    </source>
</evidence>
<keyword evidence="5" id="KW-1185">Reference proteome</keyword>
<dbReference type="SUPFAM" id="SSF50475">
    <property type="entry name" value="FMN-binding split barrel"/>
    <property type="match status" value="1"/>
</dbReference>
<gene>
    <name evidence="4" type="ORF">BDN70DRAFT_884475</name>
</gene>
<feature type="region of interest" description="Disordered" evidence="2">
    <location>
        <begin position="24"/>
        <end position="73"/>
    </location>
</feature>
<reference evidence="4" key="1">
    <citation type="submission" date="2020-11" db="EMBL/GenBank/DDBJ databases">
        <authorList>
            <consortium name="DOE Joint Genome Institute"/>
            <person name="Ahrendt S."/>
            <person name="Riley R."/>
            <person name="Andreopoulos W."/>
            <person name="Labutti K."/>
            <person name="Pangilinan J."/>
            <person name="Ruiz-Duenas F.J."/>
            <person name="Barrasa J.M."/>
            <person name="Sanchez-Garcia M."/>
            <person name="Camarero S."/>
            <person name="Miyauchi S."/>
            <person name="Serrano A."/>
            <person name="Linde D."/>
            <person name="Babiker R."/>
            <person name="Drula E."/>
            <person name="Ayuso-Fernandez I."/>
            <person name="Pacheco R."/>
            <person name="Padilla G."/>
            <person name="Ferreira P."/>
            <person name="Barriuso J."/>
            <person name="Kellner H."/>
            <person name="Castanera R."/>
            <person name="Alfaro M."/>
            <person name="Ramirez L."/>
            <person name="Pisabarro A.G."/>
            <person name="Kuo A."/>
            <person name="Tritt A."/>
            <person name="Lipzen A."/>
            <person name="He G."/>
            <person name="Yan M."/>
            <person name="Ng V."/>
            <person name="Cullen D."/>
            <person name="Martin F."/>
            <person name="Rosso M.-N."/>
            <person name="Henrissat B."/>
            <person name="Hibbett D."/>
            <person name="Martinez A.T."/>
            <person name="Grigoriev I.V."/>
        </authorList>
    </citation>
    <scope>NUCLEOTIDE SEQUENCE</scope>
    <source>
        <strain evidence="4">CIRM-BRFM 674</strain>
    </source>
</reference>
<dbReference type="InterPro" id="IPR050268">
    <property type="entry name" value="NADH-dep_flavin_reductase"/>
</dbReference>
<feature type="domain" description="Flavin reductase like" evidence="3">
    <location>
        <begin position="86"/>
        <end position="335"/>
    </location>
</feature>
<accession>A0A9P6CQ72</accession>
<dbReference type="PANTHER" id="PTHR30466:SF1">
    <property type="entry name" value="FMN REDUCTASE (NADH) RUTF"/>
    <property type="match status" value="1"/>
</dbReference>
<dbReference type="OrthoDB" id="2015405at2759"/>
<evidence type="ECO:0000259" key="3">
    <source>
        <dbReference type="SMART" id="SM00903"/>
    </source>
</evidence>
<dbReference type="PANTHER" id="PTHR30466">
    <property type="entry name" value="FLAVIN REDUCTASE"/>
    <property type="match status" value="1"/>
</dbReference>
<dbReference type="EMBL" id="MU155363">
    <property type="protein sequence ID" value="KAF9474757.1"/>
    <property type="molecule type" value="Genomic_DNA"/>
</dbReference>
<keyword evidence="1" id="KW-0560">Oxidoreductase</keyword>
<evidence type="ECO:0000313" key="4">
    <source>
        <dbReference type="EMBL" id="KAF9474757.1"/>
    </source>
</evidence>
<dbReference type="Gene3D" id="2.30.110.10">
    <property type="entry name" value="Electron Transport, Fmn-binding Protein, Chain A"/>
    <property type="match status" value="1"/>
</dbReference>
<name>A0A9P6CQ72_9AGAR</name>